<evidence type="ECO:0000256" key="1">
    <source>
        <dbReference type="SAM" id="SignalP"/>
    </source>
</evidence>
<keyword evidence="4" id="KW-1185">Reference proteome</keyword>
<dbReference type="OrthoDB" id="422593at2759"/>
<reference evidence="2" key="1">
    <citation type="submission" date="2022-10" db="EMBL/GenBank/DDBJ databases">
        <authorList>
            <person name="Chen Y."/>
            <person name="Dougan E. K."/>
            <person name="Chan C."/>
            <person name="Rhodes N."/>
            <person name="Thang M."/>
        </authorList>
    </citation>
    <scope>NUCLEOTIDE SEQUENCE</scope>
</reference>
<sequence length="222" mass="24995">MFHPFHGLAIQNILWACHLTAVNSAGQKMASSDECRLCWCKDLDDLEDEDKHIAAGNAGHLCFPCNCRAPVHVRCLSEWHQSRWWQLLEQGFNFDEAHARIDTCEVCGARWMTRGRPKPLAAWALCRARGGTGKVALRRFPTLSRATRNFSDYAAANGQRLELLEQDVTGEFFRVRLAPAAFYQGEGSSAIAEGWIRHVYLEFESETVAARLPTPTMPPAYT</sequence>
<gene>
    <name evidence="2" type="ORF">C1SCF055_LOCUS44344</name>
</gene>
<dbReference type="EMBL" id="CAMXCT030006778">
    <property type="protein sequence ID" value="CAL4807198.1"/>
    <property type="molecule type" value="Genomic_DNA"/>
</dbReference>
<protein>
    <submittedName>
        <fullName evidence="3">Fragile X mental retardation syndrome-related protein 1</fullName>
    </submittedName>
</protein>
<evidence type="ECO:0000313" key="3">
    <source>
        <dbReference type="EMBL" id="CAL4807198.1"/>
    </source>
</evidence>
<dbReference type="EMBL" id="CAMXCT010006778">
    <property type="protein sequence ID" value="CAI4019886.1"/>
    <property type="molecule type" value="Genomic_DNA"/>
</dbReference>
<evidence type="ECO:0000313" key="4">
    <source>
        <dbReference type="Proteomes" id="UP001152797"/>
    </source>
</evidence>
<keyword evidence="1" id="KW-0732">Signal</keyword>
<dbReference type="InterPro" id="IPR013083">
    <property type="entry name" value="Znf_RING/FYVE/PHD"/>
</dbReference>
<dbReference type="Gene3D" id="3.30.40.10">
    <property type="entry name" value="Zinc/RING finger domain, C3HC4 (zinc finger)"/>
    <property type="match status" value="1"/>
</dbReference>
<feature type="chain" id="PRO_5043273081" evidence="1">
    <location>
        <begin position="25"/>
        <end position="222"/>
    </location>
</feature>
<reference evidence="3 4" key="2">
    <citation type="submission" date="2024-05" db="EMBL/GenBank/DDBJ databases">
        <authorList>
            <person name="Chen Y."/>
            <person name="Shah S."/>
            <person name="Dougan E. K."/>
            <person name="Thang M."/>
            <person name="Chan C."/>
        </authorList>
    </citation>
    <scope>NUCLEOTIDE SEQUENCE [LARGE SCALE GENOMIC DNA]</scope>
</reference>
<comment type="caution">
    <text evidence="2">The sequence shown here is derived from an EMBL/GenBank/DDBJ whole genome shotgun (WGS) entry which is preliminary data.</text>
</comment>
<dbReference type="EMBL" id="CAMXCT020006778">
    <property type="protein sequence ID" value="CAL1173261.1"/>
    <property type="molecule type" value="Genomic_DNA"/>
</dbReference>
<feature type="signal peptide" evidence="1">
    <location>
        <begin position="1"/>
        <end position="24"/>
    </location>
</feature>
<name>A0A9P1GS99_9DINO</name>
<accession>A0A9P1GS99</accession>
<dbReference type="Proteomes" id="UP001152797">
    <property type="component" value="Unassembled WGS sequence"/>
</dbReference>
<dbReference type="AlphaFoldDB" id="A0A9P1GS99"/>
<organism evidence="2">
    <name type="scientific">Cladocopium goreaui</name>
    <dbReference type="NCBI Taxonomy" id="2562237"/>
    <lineage>
        <taxon>Eukaryota</taxon>
        <taxon>Sar</taxon>
        <taxon>Alveolata</taxon>
        <taxon>Dinophyceae</taxon>
        <taxon>Suessiales</taxon>
        <taxon>Symbiodiniaceae</taxon>
        <taxon>Cladocopium</taxon>
    </lineage>
</organism>
<proteinExistence type="predicted"/>
<evidence type="ECO:0000313" key="2">
    <source>
        <dbReference type="EMBL" id="CAI4019886.1"/>
    </source>
</evidence>